<protein>
    <recommendedName>
        <fullName evidence="3 8">6-carboxy-5,6,7,8-tetrahydropterin synthase</fullName>
        <ecNumber evidence="8">4.-.-.-</ecNumber>
    </recommendedName>
</protein>
<dbReference type="Gene3D" id="3.30.479.10">
    <property type="entry name" value="6-pyruvoyl tetrahydropterin synthase/QueD"/>
    <property type="match status" value="1"/>
</dbReference>
<keyword evidence="8" id="KW-0671">Queuosine biosynthesis</keyword>
<dbReference type="NCBIfam" id="TIGR03367">
    <property type="entry name" value="queuosine_QueD"/>
    <property type="match status" value="1"/>
</dbReference>
<dbReference type="Pfam" id="PF01242">
    <property type="entry name" value="PTPS"/>
    <property type="match status" value="1"/>
</dbReference>
<dbReference type="EMBL" id="CP003264">
    <property type="protein sequence ID" value="AFN35374.1"/>
    <property type="molecule type" value="Genomic_DNA"/>
</dbReference>
<evidence type="ECO:0000313" key="9">
    <source>
        <dbReference type="EMBL" id="AFN35374.1"/>
    </source>
</evidence>
<evidence type="ECO:0000256" key="7">
    <source>
        <dbReference type="ARBA" id="ARBA00048807"/>
    </source>
</evidence>
<comment type="cofactor">
    <cofactor evidence="8">
        <name>Zn(2+)</name>
        <dbReference type="ChEBI" id="CHEBI:29105"/>
    </cofactor>
    <text evidence="8">Binds 1 zinc ion per subunit.</text>
</comment>
<keyword evidence="4 8" id="KW-0479">Metal-binding</keyword>
<evidence type="ECO:0000313" key="10">
    <source>
        <dbReference type="Proteomes" id="UP000003121"/>
    </source>
</evidence>
<evidence type="ECO:0000256" key="3">
    <source>
        <dbReference type="ARBA" id="ARBA00018141"/>
    </source>
</evidence>
<reference evidence="9 10" key="1">
    <citation type="journal article" date="2012" name="Vet. Microbiol.">
        <title>Comparative genomic analyses of the Taylorellae.</title>
        <authorList>
            <person name="Hauser H."/>
            <person name="Richter D.C."/>
            <person name="van Tonder A."/>
            <person name="Clark L."/>
            <person name="Preston A."/>
        </authorList>
    </citation>
    <scope>NUCLEOTIDE SEQUENCE [LARGE SCALE GENOMIC DNA]</scope>
    <source>
        <strain evidence="9 10">ATCC 35865</strain>
    </source>
</reference>
<comment type="catalytic activity">
    <reaction evidence="7 8">
        <text>7,8-dihydroneopterin 3'-triphosphate + H2O = 6-carboxy-5,6,7,8-tetrahydropterin + triphosphate + acetaldehyde + 2 H(+)</text>
        <dbReference type="Rhea" id="RHEA:27966"/>
        <dbReference type="ChEBI" id="CHEBI:15343"/>
        <dbReference type="ChEBI" id="CHEBI:15377"/>
        <dbReference type="ChEBI" id="CHEBI:15378"/>
        <dbReference type="ChEBI" id="CHEBI:18036"/>
        <dbReference type="ChEBI" id="CHEBI:58462"/>
        <dbReference type="ChEBI" id="CHEBI:61032"/>
        <dbReference type="EC" id="4.1.2.50"/>
    </reaction>
</comment>
<keyword evidence="5 8" id="KW-0862">Zinc</keyword>
<dbReference type="Proteomes" id="UP000003121">
    <property type="component" value="Chromosome"/>
</dbReference>
<evidence type="ECO:0000256" key="8">
    <source>
        <dbReference type="PIRNR" id="PIRNR006113"/>
    </source>
</evidence>
<evidence type="ECO:0000256" key="4">
    <source>
        <dbReference type="ARBA" id="ARBA00022723"/>
    </source>
</evidence>
<evidence type="ECO:0000256" key="2">
    <source>
        <dbReference type="ARBA" id="ARBA00008900"/>
    </source>
</evidence>
<dbReference type="EC" id="4.-.-.-" evidence="8"/>
<comment type="similarity">
    <text evidence="2 8">Belongs to the PTPS family. QueD subfamily.</text>
</comment>
<gene>
    <name evidence="9" type="ORF">KUI_0273</name>
</gene>
<dbReference type="InterPro" id="IPR007115">
    <property type="entry name" value="6-PTP_synth/QueD"/>
</dbReference>
<sequence>MKVVKTFNFDIAHLLDGHDGKCKNLHGHTYRLEVEVAGPVIEDGPKKGMVIDFADLKSVVDDLIIARMDHAFLYDSTNERETAIAQLLEGWNMKTYPFKHRTTAENISRHILDLLRERLEGVNRVRLWETPSSYSECTFDDEI</sequence>
<organism evidence="9 10">
    <name type="scientific">Taylorella equigenitalis ATCC 35865</name>
    <dbReference type="NCBI Taxonomy" id="743973"/>
    <lineage>
        <taxon>Bacteria</taxon>
        <taxon>Pseudomonadati</taxon>
        <taxon>Pseudomonadota</taxon>
        <taxon>Betaproteobacteria</taxon>
        <taxon>Burkholderiales</taxon>
        <taxon>Alcaligenaceae</taxon>
        <taxon>Taylorella</taxon>
    </lineage>
</organism>
<dbReference type="PANTHER" id="PTHR12589:SF7">
    <property type="entry name" value="6-PYRUVOYL TETRAHYDROBIOPTERIN SYNTHASE"/>
    <property type="match status" value="1"/>
</dbReference>
<proteinExistence type="inferred from homology"/>
<evidence type="ECO:0000256" key="6">
    <source>
        <dbReference type="ARBA" id="ARBA00023239"/>
    </source>
</evidence>
<dbReference type="PIRSF" id="PIRSF006113">
    <property type="entry name" value="PTP_synth"/>
    <property type="match status" value="1"/>
</dbReference>
<dbReference type="InterPro" id="IPR038418">
    <property type="entry name" value="6-PTP_synth/QueD_sf"/>
</dbReference>
<evidence type="ECO:0000256" key="1">
    <source>
        <dbReference type="ARBA" id="ARBA00005061"/>
    </source>
</evidence>
<keyword evidence="6 8" id="KW-0456">Lyase</keyword>
<comment type="pathway">
    <text evidence="1 8">Purine metabolism; 7-cyano-7-deazaguanine biosynthesis.</text>
</comment>
<dbReference type="SUPFAM" id="SSF55620">
    <property type="entry name" value="Tetrahydrobiopterin biosynthesis enzymes-like"/>
    <property type="match status" value="1"/>
</dbReference>
<keyword evidence="10" id="KW-1185">Reference proteome</keyword>
<dbReference type="RefSeq" id="WP_014840122.1">
    <property type="nucleotide sequence ID" value="NC_018108.1"/>
</dbReference>
<dbReference type="PANTHER" id="PTHR12589">
    <property type="entry name" value="PYRUVOYL TETRAHYDROBIOPTERIN SYNTHASE"/>
    <property type="match status" value="1"/>
</dbReference>
<name>A0ABN4AWZ7_9BURK</name>
<evidence type="ECO:0000256" key="5">
    <source>
        <dbReference type="ARBA" id="ARBA00022833"/>
    </source>
</evidence>
<accession>A0ABN4AWZ7</accession>